<accession>A0A5R9AH64</accession>
<dbReference type="AlphaFoldDB" id="A0A5R9AH64"/>
<dbReference type="RefSeq" id="WP_138212406.1">
    <property type="nucleotide sequence ID" value="NZ_VASG01000001.1"/>
</dbReference>
<name>A0A5R9AH64_PSENT</name>
<evidence type="ECO:0000313" key="1">
    <source>
        <dbReference type="EMBL" id="TLP78109.1"/>
    </source>
</evidence>
<organism evidence="1 2">
    <name type="scientific">Pseudomonas nitroreducens</name>
    <dbReference type="NCBI Taxonomy" id="46680"/>
    <lineage>
        <taxon>Bacteria</taxon>
        <taxon>Pseudomonadati</taxon>
        <taxon>Pseudomonadota</taxon>
        <taxon>Gammaproteobacteria</taxon>
        <taxon>Pseudomonadales</taxon>
        <taxon>Pseudomonadaceae</taxon>
        <taxon>Pseudomonas</taxon>
    </lineage>
</organism>
<gene>
    <name evidence="1" type="ORF">FEA48_02640</name>
</gene>
<evidence type="ECO:0000313" key="2">
    <source>
        <dbReference type="Proteomes" id="UP000307510"/>
    </source>
</evidence>
<evidence type="ECO:0008006" key="3">
    <source>
        <dbReference type="Google" id="ProtNLM"/>
    </source>
</evidence>
<dbReference type="Proteomes" id="UP000307510">
    <property type="component" value="Unassembled WGS sequence"/>
</dbReference>
<dbReference type="EMBL" id="VASG01000001">
    <property type="protein sequence ID" value="TLP78109.1"/>
    <property type="molecule type" value="Genomic_DNA"/>
</dbReference>
<proteinExistence type="predicted"/>
<reference evidence="2" key="2">
    <citation type="submission" date="2019-06" db="EMBL/GenBank/DDBJ databases">
        <title>AzeR, a transcriptional regulator that responds to azelaic acid in Pseudomonas nitroreducens.</title>
        <authorList>
            <person name="Bez C."/>
            <person name="Javvadi S.G."/>
            <person name="Bertani I."/>
            <person name="Devescovi G."/>
            <person name="Studholme D.J."/>
            <person name="Geller A."/>
            <person name="Levy A."/>
            <person name="Venturi V."/>
        </authorList>
    </citation>
    <scope>NUCLEOTIDE SEQUENCE [LARGE SCALE GENOMIC DNA]</scope>
    <source>
        <strain evidence="2">DSM 9128</strain>
    </source>
</reference>
<protein>
    <recommendedName>
        <fullName evidence="3">Replication initiation factor domain-containing protein</fullName>
    </recommendedName>
</protein>
<sequence length="430" mass="49774">MAKPYHMLRITLKPNGEFVESESGRLFFDDQRKRFIDLSNVRLLRCGVDTVRQLYNGMIRPEVMALFEQPEDFVKFAGHQWAKGRVGRDSGYQYRLQNADMGVILLIKNHNVKLENIGAHLKFEISPHALDGADPQSLQRLMDDLARAVLMHCETNQCAVHLALDVQGWEPPRDIVEHMHCRSHRVRQITGIERIEFDSSASVYGRGETYMFGSASGLQLCIYNKTIQARATDKLDYWSNVWASLNGDPFGDGDPAYKPEEDVWRLEFRFHHSVIQQFSEGSTLSSGEVIGCRTYAGLCPHLQGLWRYACDNFRLFKSKSRLDPFWTLIFQDAKVQVEADPLIDRTEYRRYYKTAQGFSGKNCEMFLGQFVSLIARERVNIKKAIEVGKTLPFWHVIEDHYKAKGFTTVDLEKHMRKLLNDRYLRRGYSI</sequence>
<reference evidence="1 2" key="1">
    <citation type="submission" date="2019-05" db="EMBL/GenBank/DDBJ databases">
        <authorList>
            <person name="Moore K."/>
            <person name="O'Neill P."/>
            <person name="Farbos A."/>
            <person name="Studholme D.J."/>
        </authorList>
    </citation>
    <scope>NUCLEOTIDE SEQUENCE [LARGE SCALE GENOMIC DNA]</scope>
    <source>
        <strain evidence="1 2">DSM 9128</strain>
    </source>
</reference>
<comment type="caution">
    <text evidence="1">The sequence shown here is derived from an EMBL/GenBank/DDBJ whole genome shotgun (WGS) entry which is preliminary data.</text>
</comment>